<gene>
    <name evidence="1" type="ORF">CBM2613_U10040</name>
</gene>
<dbReference type="Proteomes" id="UP000256952">
    <property type="component" value="Unassembled WGS sequence"/>
</dbReference>
<dbReference type="AlphaFoldDB" id="A0A375ECJ4"/>
<reference evidence="2" key="1">
    <citation type="submission" date="2018-01" db="EMBL/GenBank/DDBJ databases">
        <authorList>
            <person name="Gaut B.S."/>
            <person name="Morton B.R."/>
            <person name="Clegg M.T."/>
            <person name="Duvall M.R."/>
        </authorList>
    </citation>
    <scope>NUCLEOTIDE SEQUENCE [LARGE SCALE GENOMIC DNA]</scope>
</reference>
<proteinExistence type="predicted"/>
<sequence length="64" mass="6970">MGAETGTLEGEEAEGAASARVLVRHSMANRFPAATTADRADNRQRSLAVRGTNTVARSFREYMR</sequence>
<protein>
    <submittedName>
        <fullName evidence="1">Uncharacterized protein</fullName>
    </submittedName>
</protein>
<comment type="caution">
    <text evidence="1">The sequence shown here is derived from an EMBL/GenBank/DDBJ whole genome shotgun (WGS) entry which is preliminary data.</text>
</comment>
<dbReference type="EMBL" id="OFTH01000052">
    <property type="protein sequence ID" value="SOZ75138.1"/>
    <property type="molecule type" value="Genomic_DNA"/>
</dbReference>
<accession>A0A375ECJ4</accession>
<name>A0A375ECJ4_9BURK</name>
<evidence type="ECO:0000313" key="1">
    <source>
        <dbReference type="EMBL" id="SOZ75138.1"/>
    </source>
</evidence>
<organism evidence="1 2">
    <name type="scientific">Cupriavidus taiwanensis</name>
    <dbReference type="NCBI Taxonomy" id="164546"/>
    <lineage>
        <taxon>Bacteria</taxon>
        <taxon>Pseudomonadati</taxon>
        <taxon>Pseudomonadota</taxon>
        <taxon>Betaproteobacteria</taxon>
        <taxon>Burkholderiales</taxon>
        <taxon>Burkholderiaceae</taxon>
        <taxon>Cupriavidus</taxon>
    </lineage>
</organism>
<evidence type="ECO:0000313" key="2">
    <source>
        <dbReference type="Proteomes" id="UP000256952"/>
    </source>
</evidence>